<proteinExistence type="predicted"/>
<evidence type="ECO:0000313" key="2">
    <source>
        <dbReference type="Proteomes" id="UP001162501"/>
    </source>
</evidence>
<protein>
    <submittedName>
        <fullName evidence="1">Uncharacterized protein</fullName>
    </submittedName>
</protein>
<accession>A0AC59ZGH2</accession>
<evidence type="ECO:0000313" key="1">
    <source>
        <dbReference type="EMBL" id="CAN0413809.1"/>
    </source>
</evidence>
<sequence>MAAARRVRDAASLPSGTAPGSQQPSGGSQTGQRRARRSWAALAARPLPSTSASAVRLGRQDEAPRDPPC</sequence>
<dbReference type="Proteomes" id="UP001162501">
    <property type="component" value="Chromosome 29"/>
</dbReference>
<dbReference type="EMBL" id="OX596113">
    <property type="protein sequence ID" value="CAN0413809.1"/>
    <property type="molecule type" value="Genomic_DNA"/>
</dbReference>
<gene>
    <name evidence="1" type="ORF">MRATA1EN22A_LOCUS18076</name>
</gene>
<reference evidence="1" key="2">
    <citation type="submission" date="2025-03" db="EMBL/GenBank/DDBJ databases">
        <authorList>
            <consortium name="ELIXIR-Norway"/>
            <consortium name="Elixir Norway"/>
        </authorList>
    </citation>
    <scope>NUCLEOTIDE SEQUENCE</scope>
</reference>
<reference evidence="1" key="1">
    <citation type="submission" date="2023-05" db="EMBL/GenBank/DDBJ databases">
        <authorList>
            <consortium name="ELIXIR-Norway"/>
        </authorList>
    </citation>
    <scope>NUCLEOTIDE SEQUENCE</scope>
</reference>
<organism evidence="1 2">
    <name type="scientific">Rangifer tarandus platyrhynchus</name>
    <name type="common">Svalbard reindeer</name>
    <dbReference type="NCBI Taxonomy" id="3082113"/>
    <lineage>
        <taxon>Eukaryota</taxon>
        <taxon>Metazoa</taxon>
        <taxon>Chordata</taxon>
        <taxon>Craniata</taxon>
        <taxon>Vertebrata</taxon>
        <taxon>Euteleostomi</taxon>
        <taxon>Mammalia</taxon>
        <taxon>Eutheria</taxon>
        <taxon>Laurasiatheria</taxon>
        <taxon>Artiodactyla</taxon>
        <taxon>Ruminantia</taxon>
        <taxon>Pecora</taxon>
        <taxon>Cervidae</taxon>
        <taxon>Odocoileinae</taxon>
        <taxon>Rangifer</taxon>
    </lineage>
</organism>
<name>A0AC59ZGH2_RANTA</name>